<feature type="domain" description="Cep192/Spd-2-like" evidence="8">
    <location>
        <begin position="1663"/>
        <end position="1760"/>
    </location>
</feature>
<evidence type="ECO:0000256" key="7">
    <source>
        <dbReference type="SAM" id="SignalP"/>
    </source>
</evidence>
<feature type="domain" description="HYDIN/VesB/CFA65-like Ig-like" evidence="9">
    <location>
        <begin position="1557"/>
        <end position="1644"/>
    </location>
</feature>
<keyword evidence="6" id="KW-0472">Membrane</keyword>
<keyword evidence="3" id="KW-0963">Cytoplasm</keyword>
<keyword evidence="11" id="KW-1185">Reference proteome</keyword>
<evidence type="ECO:0000313" key="11">
    <source>
        <dbReference type="Proteomes" id="UP000648801"/>
    </source>
</evidence>
<dbReference type="PANTHER" id="PTHR46127:SF1">
    <property type="entry name" value="CILIA- AND FLAGELLA-ASSOCIATED PROTEIN 65"/>
    <property type="match status" value="1"/>
</dbReference>
<comment type="caution">
    <text evidence="10">The sequence shown here is derived from an EMBL/GenBank/DDBJ whole genome shotgun (WGS) entry which is preliminary data.</text>
</comment>
<sequence>MKLRALCLALAGTFGLLVSSLSAQNTGPQQLLFAGLRSVANQGQFNAVQADAGGDLYLLLDQKDGVRIIKTDPTATTVLAQAQFGAKGDIGLAMALDPAGNVYVTGTAWSGVMASTPGAAFPTLSSGINSFIGKFDANLNPVFVTFCGSGQMAATGIAATADAVFVTGSIFNSGLPVTPSAVVQTPASGSSQNGFVEKFNASGTTLLYATYLSGENGTTAPAAIAADASDNAYIAGYTTSTGYPTLAAVVPRILGTSSGFLTKLTPAGDGITFSTFIPGSGVTSLVLDSAAGNLLLSGSIALGQFPVSNAPMPLVNTAYQSVVRMTLDGSTVVSSTVVAPGTQSVAATASGGAAWVVGSLPASMTGPLLPLEPLAEMGNSFAVHVTAQNTVDQTARFGGLANVNPNYASAPVSLTSLAVDGGGEPVFAGSLAATASSSLLATETWDLPLTNATSVLPSSVRNAALASGTCNGSECAGDAAYLAKLGTQAGASLALSVDDSPNITLRNLGTSTATGLQISTTGFTENNDCLFTLAPGADCSIMLTGSGPGSITVQSSNAVTETATLPATTNVANPIAVSAREMDFGVVTGSDPAATRILTVTNLGSQAQTFTSSPSTTGLLTRQTTDCAFATVTTSTLAPGASCHITLALSDSANTPDGFVQTYWPIGSRSVLLTGYTQAAALDLSASEIDFGAQFPGGLRLPRYLYISNDSASPIAHAPVALTASSPFTVTDNCPTTLEPHTVCQLALTYNSQAAPSADSVTLALDEGLSVLVTGQTLSQSTANGEAVNPSLSVSPATVSFSNAVTVTSTSSNTQTVTIGNTGTAAFPLTLALSGDFTDTTDCGVTLAASSTCSVVITFAPSEPGTRQGLLSATAGAGTSPAYVTLSGTGAGILAANNGTLDFGDVIIGQPEVQWYKITQPFSSLTATTSTGDFKAILVEDLGYGHGQPPASAFTSTASGTCLNCWLGVQFTPSNTGAETASLTLASGGSGSPEPLTLTGTGLPLTGLILTPISQDFGPVSVGSTSPAMLFTLTNLTDAAVSVTSANTSGDFAVSSASTGGQLCTGSVAPNTSCFVEVNFAPTTTGPRTGLLTLATSASTLTSTLTGFGSPSTGLALNPTALTFTNVPGTAATQQTITLTNTGAATLQIGTPTNGNAAFAAVSTCAALAPAATCTVAVTFTPGTAFQADTLEIPVTSTSTGTTNYAVALVGNYTTEDAGLQIIPTQANYGPEATGTLGLTRQFTINNLTAKSLTLAVALPRQFVLSGAPCSGLAPNASCNFSVTFLPLTNGDITGTIFAQGTPTDGSATLNGLGYLEGYGNGSGTLAIAGNLIPNGATGSTLNFGQVASGQTGAQTLTLKNTSTTPLTIRRVTSEWPFFATTTCGTTLAQNQTCTVTVTYSPINQQAAGGTAVPPSNDTGTLVIESDAASSPDLVDLAGSAAPVYVASPSNAAPLASYTASQSSLTFATTQTGNSSAAQAVTLSNTGTTTLHITNLQTTADFTLQSNCGTVVAGASCVINAYFTPQSAGTKISAIEITSDAANALDFISLLGASTPATLTFSPTSLNFDNVLVGSSYTLPIQITNVSTTAATFNGISTTGDYTVAGTCPTPGNVLAPSTSCTLQVTFTPTQTGTRNGTVSIASTASTLSLTAPLTGTGIESHLQISPSALSFGGVAVGASANLSLTLANTGTATVNNVALSITGDYAITVPCTLTALAPGQSCSVTVTFTPTALGSRAGTLTVASSDASSPVSIPLTGTGSPNGTFSLTVNGSNSASTTVAQGIAGSYALAVTPLNGFSGGVVLNCTPLTAGLYATCSLLPSSVILNSGSQTSTATITTVTRVAATQSARNRTNNRAVLCLLPAALLFFWRSRRSRIALRRTAFLWIVIFSAATLTLMGCGSGNQTDPGLRYTPPGTYQYQITASSTSGAQITQSVTVNLTVTQ</sequence>
<dbReference type="InterPro" id="IPR008962">
    <property type="entry name" value="PapD-like_sf"/>
</dbReference>
<dbReference type="InterPro" id="IPR052614">
    <property type="entry name" value="CFAP65"/>
</dbReference>
<evidence type="ECO:0000313" key="10">
    <source>
        <dbReference type="EMBL" id="GGA54563.1"/>
    </source>
</evidence>
<keyword evidence="6" id="KW-1133">Transmembrane helix</keyword>
<keyword evidence="4" id="KW-0969">Cilium</keyword>
<keyword evidence="5" id="KW-0966">Cell projection</keyword>
<feature type="domain" description="HYDIN/VesB/CFA65-like Ig-like" evidence="9">
    <location>
        <begin position="1115"/>
        <end position="1197"/>
    </location>
</feature>
<evidence type="ECO:0000256" key="6">
    <source>
        <dbReference type="SAM" id="Phobius"/>
    </source>
</evidence>
<protein>
    <recommendedName>
        <fullName evidence="12">Choice-of-anchor D domain-containing protein</fullName>
    </recommendedName>
</protein>
<dbReference type="InterPro" id="IPR054090">
    <property type="entry name" value="Cep192_Spd-2-like_dom"/>
</dbReference>
<dbReference type="NCBIfam" id="NF012200">
    <property type="entry name" value="choice_anch_D"/>
    <property type="match status" value="9"/>
</dbReference>
<name>A0A916RFX8_9BACT</name>
<dbReference type="EMBL" id="BMJB01000001">
    <property type="protein sequence ID" value="GGA54563.1"/>
    <property type="molecule type" value="Genomic_DNA"/>
</dbReference>
<dbReference type="PANTHER" id="PTHR46127">
    <property type="entry name" value="CILIA- AND FLAGELLA-ASSOCIATED PROTEIN 65"/>
    <property type="match status" value="1"/>
</dbReference>
<organism evidence="10 11">
    <name type="scientific">Edaphobacter acidisoli</name>
    <dbReference type="NCBI Taxonomy" id="2040573"/>
    <lineage>
        <taxon>Bacteria</taxon>
        <taxon>Pseudomonadati</taxon>
        <taxon>Acidobacteriota</taxon>
        <taxon>Terriglobia</taxon>
        <taxon>Terriglobales</taxon>
        <taxon>Acidobacteriaceae</taxon>
        <taxon>Edaphobacter</taxon>
    </lineage>
</organism>
<feature type="signal peptide" evidence="7">
    <location>
        <begin position="1"/>
        <end position="23"/>
    </location>
</feature>
<dbReference type="Proteomes" id="UP000648801">
    <property type="component" value="Unassembled WGS sequence"/>
</dbReference>
<dbReference type="Gene3D" id="2.60.40.10">
    <property type="entry name" value="Immunoglobulins"/>
    <property type="match status" value="8"/>
</dbReference>
<dbReference type="InterPro" id="IPR013783">
    <property type="entry name" value="Ig-like_fold"/>
</dbReference>
<evidence type="ECO:0000256" key="4">
    <source>
        <dbReference type="ARBA" id="ARBA00023069"/>
    </source>
</evidence>
<feature type="chain" id="PRO_5036696309" description="Choice-of-anchor D domain-containing protein" evidence="7">
    <location>
        <begin position="24"/>
        <end position="1944"/>
    </location>
</feature>
<dbReference type="SUPFAM" id="SSF63829">
    <property type="entry name" value="Calcium-dependent phosphotriesterase"/>
    <property type="match status" value="1"/>
</dbReference>
<dbReference type="InterPro" id="IPR053879">
    <property type="entry name" value="HYDIN_VesB_CFA65-like_Ig"/>
</dbReference>
<evidence type="ECO:0000256" key="2">
    <source>
        <dbReference type="ARBA" id="ARBA00004496"/>
    </source>
</evidence>
<evidence type="ECO:0000259" key="8">
    <source>
        <dbReference type="Pfam" id="PF22073"/>
    </source>
</evidence>
<keyword evidence="7" id="KW-0732">Signal</keyword>
<keyword evidence="6" id="KW-0812">Transmembrane</keyword>
<evidence type="ECO:0000259" key="9">
    <source>
        <dbReference type="Pfam" id="PF22544"/>
    </source>
</evidence>
<dbReference type="Pfam" id="PF06739">
    <property type="entry name" value="SBBP"/>
    <property type="match status" value="1"/>
</dbReference>
<feature type="transmembrane region" description="Helical" evidence="6">
    <location>
        <begin position="1883"/>
        <end position="1904"/>
    </location>
</feature>
<dbReference type="GO" id="GO:0005737">
    <property type="term" value="C:cytoplasm"/>
    <property type="evidence" value="ECO:0007669"/>
    <property type="project" value="UniProtKB-SubCell"/>
</dbReference>
<proteinExistence type="predicted"/>
<evidence type="ECO:0000256" key="5">
    <source>
        <dbReference type="ARBA" id="ARBA00023273"/>
    </source>
</evidence>
<reference evidence="10" key="1">
    <citation type="journal article" date="2014" name="Int. J. Syst. Evol. Microbiol.">
        <title>Complete genome sequence of Corynebacterium casei LMG S-19264T (=DSM 44701T), isolated from a smear-ripened cheese.</title>
        <authorList>
            <consortium name="US DOE Joint Genome Institute (JGI-PGF)"/>
            <person name="Walter F."/>
            <person name="Albersmeier A."/>
            <person name="Kalinowski J."/>
            <person name="Ruckert C."/>
        </authorList>
    </citation>
    <scope>NUCLEOTIDE SEQUENCE</scope>
    <source>
        <strain evidence="10">CGMCC 1.15447</strain>
    </source>
</reference>
<evidence type="ECO:0000256" key="3">
    <source>
        <dbReference type="ARBA" id="ARBA00022490"/>
    </source>
</evidence>
<evidence type="ECO:0008006" key="12">
    <source>
        <dbReference type="Google" id="ProtNLM"/>
    </source>
</evidence>
<reference evidence="10" key="2">
    <citation type="submission" date="2020-09" db="EMBL/GenBank/DDBJ databases">
        <authorList>
            <person name="Sun Q."/>
            <person name="Zhou Y."/>
        </authorList>
    </citation>
    <scope>NUCLEOTIDE SEQUENCE</scope>
    <source>
        <strain evidence="10">CGMCC 1.15447</strain>
    </source>
</reference>
<evidence type="ECO:0000256" key="1">
    <source>
        <dbReference type="ARBA" id="ARBA00004138"/>
    </source>
</evidence>
<dbReference type="Pfam" id="PF22073">
    <property type="entry name" value="Cep192_D4"/>
    <property type="match status" value="1"/>
</dbReference>
<accession>A0A916RFX8</accession>
<feature type="domain" description="HYDIN/VesB/CFA65-like Ig-like" evidence="9">
    <location>
        <begin position="1340"/>
        <end position="1404"/>
    </location>
</feature>
<feature type="domain" description="HYDIN/VesB/CFA65-like Ig-like" evidence="9">
    <location>
        <begin position="1475"/>
        <end position="1545"/>
    </location>
</feature>
<dbReference type="Pfam" id="PF22544">
    <property type="entry name" value="HYDIN_VesB_CFA65-like_Ig"/>
    <property type="match status" value="4"/>
</dbReference>
<dbReference type="SUPFAM" id="SSF49354">
    <property type="entry name" value="PapD-like"/>
    <property type="match status" value="1"/>
</dbReference>
<gene>
    <name evidence="10" type="ORF">GCM10011507_02310</name>
</gene>
<comment type="subcellular location">
    <subcellularLocation>
        <location evidence="1">Cell projection</location>
        <location evidence="1">Cilium</location>
    </subcellularLocation>
    <subcellularLocation>
        <location evidence="2">Cytoplasm</location>
    </subcellularLocation>
</comment>
<dbReference type="InterPro" id="IPR010620">
    <property type="entry name" value="SBBP_repeat"/>
</dbReference>